<dbReference type="EMBL" id="CAMKVN010007288">
    <property type="protein sequence ID" value="CAI2191301.1"/>
    <property type="molecule type" value="Genomic_DNA"/>
</dbReference>
<evidence type="ECO:0000313" key="2">
    <source>
        <dbReference type="Proteomes" id="UP001153678"/>
    </source>
</evidence>
<accession>A0A9W4WWP1</accession>
<feature type="non-terminal residue" evidence="1">
    <location>
        <position position="92"/>
    </location>
</feature>
<gene>
    <name evidence="1" type="ORF">FWILDA_LOCUS15004</name>
</gene>
<protein>
    <submittedName>
        <fullName evidence="1">18847_t:CDS:1</fullName>
    </submittedName>
</protein>
<dbReference type="OrthoDB" id="2386001at2759"/>
<comment type="caution">
    <text evidence="1">The sequence shown here is derived from an EMBL/GenBank/DDBJ whole genome shotgun (WGS) entry which is preliminary data.</text>
</comment>
<name>A0A9W4WWP1_9GLOM</name>
<dbReference type="Proteomes" id="UP001153678">
    <property type="component" value="Unassembled WGS sequence"/>
</dbReference>
<reference evidence="1" key="1">
    <citation type="submission" date="2022-08" db="EMBL/GenBank/DDBJ databases">
        <authorList>
            <person name="Kallberg Y."/>
            <person name="Tangrot J."/>
            <person name="Rosling A."/>
        </authorList>
    </citation>
    <scope>NUCLEOTIDE SEQUENCE</scope>
    <source>
        <strain evidence="1">Wild A</strain>
    </source>
</reference>
<dbReference type="AlphaFoldDB" id="A0A9W4WWP1"/>
<proteinExistence type="predicted"/>
<sequence>MKLEIWPEAIKAAKNRLLMLSALGELIWYLRLNEDNANISDSTQPNSTVGIETNGSTGNFWSHLEAHHSILRFEKESNNNPIQTKIDAIFQK</sequence>
<keyword evidence="2" id="KW-1185">Reference proteome</keyword>
<evidence type="ECO:0000313" key="1">
    <source>
        <dbReference type="EMBL" id="CAI2191301.1"/>
    </source>
</evidence>
<organism evidence="1 2">
    <name type="scientific">Funneliformis geosporum</name>
    <dbReference type="NCBI Taxonomy" id="1117311"/>
    <lineage>
        <taxon>Eukaryota</taxon>
        <taxon>Fungi</taxon>
        <taxon>Fungi incertae sedis</taxon>
        <taxon>Mucoromycota</taxon>
        <taxon>Glomeromycotina</taxon>
        <taxon>Glomeromycetes</taxon>
        <taxon>Glomerales</taxon>
        <taxon>Glomeraceae</taxon>
        <taxon>Funneliformis</taxon>
    </lineage>
</organism>